<dbReference type="PANTHER" id="PTHR30603">
    <property type="entry name" value="RNA POLYMERASE SIGMA FACTOR RPO"/>
    <property type="match status" value="1"/>
</dbReference>
<feature type="region of interest" description="Disordered" evidence="7">
    <location>
        <begin position="1"/>
        <end position="29"/>
    </location>
</feature>
<dbReference type="NCBIfam" id="TIGR02937">
    <property type="entry name" value="sigma70-ECF"/>
    <property type="match status" value="1"/>
</dbReference>
<feature type="region of interest" description="Sigma-70 factor domain-2" evidence="6">
    <location>
        <begin position="166"/>
        <end position="236"/>
    </location>
</feature>
<keyword evidence="2 6" id="KW-0805">Transcription regulation</keyword>
<feature type="short sequence motif" description="Interaction with polymerase core subunit RpoC" evidence="6">
    <location>
        <begin position="190"/>
        <end position="193"/>
    </location>
</feature>
<gene>
    <name evidence="10" type="primary">sigA_1</name>
    <name evidence="6" type="synonym">sigA</name>
    <name evidence="10" type="ORF">LAD12857_21690</name>
</gene>
<dbReference type="NCBIfam" id="NF006666">
    <property type="entry name" value="PRK09210.1"/>
    <property type="match status" value="1"/>
</dbReference>
<dbReference type="InterPro" id="IPR012760">
    <property type="entry name" value="RNA_pol_sigma_RpoD_C"/>
</dbReference>
<keyword evidence="1 6" id="KW-0963">Cytoplasm</keyword>
<feature type="region of interest" description="Sigma-70 factor domain-4" evidence="6">
    <location>
        <begin position="334"/>
        <end position="387"/>
    </location>
</feature>
<dbReference type="InterPro" id="IPR000943">
    <property type="entry name" value="RNA_pol_sigma70"/>
</dbReference>
<dbReference type="InterPro" id="IPR013325">
    <property type="entry name" value="RNA_pol_sigma_r2"/>
</dbReference>
<dbReference type="InterPro" id="IPR014284">
    <property type="entry name" value="RNA_pol_sigma-70_dom"/>
</dbReference>
<comment type="caution">
    <text evidence="10">The sequence shown here is derived from an EMBL/GenBank/DDBJ whole genome shotgun (WGS) entry which is preliminary data.</text>
</comment>
<dbReference type="InterPro" id="IPR013324">
    <property type="entry name" value="RNA_pol_sigma_r3/r4-like"/>
</dbReference>
<evidence type="ECO:0000313" key="11">
    <source>
        <dbReference type="Proteomes" id="UP001419084"/>
    </source>
</evidence>
<dbReference type="SUPFAM" id="SSF88659">
    <property type="entry name" value="Sigma3 and sigma4 domains of RNA polymerase sigma factors"/>
    <property type="match status" value="2"/>
</dbReference>
<dbReference type="PROSITE" id="PS00716">
    <property type="entry name" value="SIGMA70_2"/>
    <property type="match status" value="1"/>
</dbReference>
<dbReference type="InterPro" id="IPR028630">
    <property type="entry name" value="Sigma70_RpoD"/>
</dbReference>
<dbReference type="NCBIfam" id="TIGR02393">
    <property type="entry name" value="RpoD_Cterm"/>
    <property type="match status" value="1"/>
</dbReference>
<comment type="subunit">
    <text evidence="6">Interacts transiently with the RNA polymerase catalytic core.</text>
</comment>
<dbReference type="Pfam" id="PF00140">
    <property type="entry name" value="Sigma70_r1_2"/>
    <property type="match status" value="1"/>
</dbReference>
<keyword evidence="4 6" id="KW-0238">DNA-binding</keyword>
<protein>
    <recommendedName>
        <fullName evidence="6">RNA polymerase sigma factor SigA</fullName>
    </recommendedName>
</protein>
<comment type="similarity">
    <text evidence="6">Belongs to the sigma-70 factor family. RpoD/SigA subfamily.</text>
</comment>
<dbReference type="InterPro" id="IPR007127">
    <property type="entry name" value="RNA_pol_sigma_70_r1_1"/>
</dbReference>
<sequence>MDENVKKTADKMVGSGKTEEEQVGSRQEESTVAFEEKLNQLLLLARKKRNVLENQEILDFFIGENLDSDRLDQIYDFLESSKVDVLSISGEELDLDEDLFLEEDIEEEEEIDMESIDLSVPEGVSVEDPVRMYLKEIGKVPLLSSEDEIELAKKIELGDEESKQRLTEANLRLVVSIAKRYVGRGMQFLDLIQEGNLGLIKAVEKFDYRKGYKFSTYATWWIRQAITRAIADQARTIRIPVHMVETINRLVRVSRQLLQELGREPVPEEIAARADMQVERVREIMKVSQEPVSLETPIGEEEDSHLGDFIQDDQVAVPADAATFTMLHEQLMEVLDTLTEREQKVLKLRFGLNDGRPRTLEEVGKEFNVTRERIRQIEAKALRKLRHPSRSKKLKDYLDD</sequence>
<evidence type="ECO:0000259" key="9">
    <source>
        <dbReference type="PROSITE" id="PS00716"/>
    </source>
</evidence>
<proteinExistence type="inferred from homology"/>
<dbReference type="InterPro" id="IPR050239">
    <property type="entry name" value="Sigma-70_RNA_pol_init_factors"/>
</dbReference>
<dbReference type="Pfam" id="PF03979">
    <property type="entry name" value="Sigma70_r1_1"/>
    <property type="match status" value="1"/>
</dbReference>
<dbReference type="SUPFAM" id="SSF88946">
    <property type="entry name" value="Sigma2 domain of RNA polymerase sigma factors"/>
    <property type="match status" value="1"/>
</dbReference>
<dbReference type="InterPro" id="IPR007624">
    <property type="entry name" value="RNA_pol_sigma70_r3"/>
</dbReference>
<dbReference type="HAMAP" id="MF_00963">
    <property type="entry name" value="Sigma70_RpoD_SigA"/>
    <property type="match status" value="1"/>
</dbReference>
<keyword evidence="5 6" id="KW-0804">Transcription</keyword>
<dbReference type="Gene3D" id="1.10.10.10">
    <property type="entry name" value="Winged helix-like DNA-binding domain superfamily/Winged helix DNA-binding domain"/>
    <property type="match status" value="2"/>
</dbReference>
<dbReference type="Pfam" id="PF04542">
    <property type="entry name" value="Sigma70_r2"/>
    <property type="match status" value="1"/>
</dbReference>
<comment type="function">
    <text evidence="6">Sigma factors are initiation factors that promote the attachment of RNA polymerase to specific initiation sites and are then released. This sigma factor is the primary sigma factor during exponential growth.</text>
</comment>
<keyword evidence="3 6" id="KW-0731">Sigma factor</keyword>
<evidence type="ECO:0000256" key="5">
    <source>
        <dbReference type="ARBA" id="ARBA00023163"/>
    </source>
</evidence>
<evidence type="ECO:0000256" key="4">
    <source>
        <dbReference type="ARBA" id="ARBA00023125"/>
    </source>
</evidence>
<evidence type="ECO:0000259" key="8">
    <source>
        <dbReference type="PROSITE" id="PS00715"/>
    </source>
</evidence>
<dbReference type="Gene3D" id="1.10.601.10">
    <property type="entry name" value="RNA Polymerase Primary Sigma Factor"/>
    <property type="match status" value="2"/>
</dbReference>
<feature type="region of interest" description="Sigma-70 factor domain-3" evidence="6">
    <location>
        <begin position="245"/>
        <end position="321"/>
    </location>
</feature>
<reference evidence="10 11" key="1">
    <citation type="journal article" date="2024" name="Int. J. Syst. Evol. Microbiol.">
        <title>Lacrimispora brassicae sp. nov. isolated from fermented cabbage, and proposal of Clostridium indicum Gundawar et al. 2019 and Clostridium methoxybenzovorans Mechichi et al. 1999 as heterotypic synonyms of Lacrimispora amygdalina (Parshina et al. 2003) Haas and Blanchard 2020 and Lacrimispora indolis (McClung and McCoy 1957) Haas and Blanchard 2020, respectively.</title>
        <authorList>
            <person name="Kobayashi H."/>
            <person name="Tanizawa Y."/>
            <person name="Sakamoto M."/>
            <person name="Ohkuma M."/>
            <person name="Tohno M."/>
        </authorList>
    </citation>
    <scope>NUCLEOTIDE SEQUENCE [LARGE SCALE GENOMIC DNA]</scope>
    <source>
        <strain evidence="10 11">DSM 12857</strain>
    </source>
</reference>
<dbReference type="InterPro" id="IPR009042">
    <property type="entry name" value="RNA_pol_sigma70_r1_2"/>
</dbReference>
<dbReference type="PRINTS" id="PR00046">
    <property type="entry name" value="SIGMA70FCT"/>
</dbReference>
<dbReference type="InterPro" id="IPR007630">
    <property type="entry name" value="RNA_pol_sigma70_r4"/>
</dbReference>
<feature type="domain" description="RNA polymerase sigma-70" evidence="9">
    <location>
        <begin position="359"/>
        <end position="385"/>
    </location>
</feature>
<dbReference type="CDD" id="cd06171">
    <property type="entry name" value="Sigma70_r4"/>
    <property type="match status" value="1"/>
</dbReference>
<dbReference type="InterPro" id="IPR007627">
    <property type="entry name" value="RNA_pol_sigma70_r2"/>
</dbReference>
<name>A0ABQ5M5R1_9FIRM</name>
<evidence type="ECO:0000313" key="10">
    <source>
        <dbReference type="EMBL" id="GLB30246.1"/>
    </source>
</evidence>
<dbReference type="InterPro" id="IPR036388">
    <property type="entry name" value="WH-like_DNA-bd_sf"/>
</dbReference>
<evidence type="ECO:0000256" key="6">
    <source>
        <dbReference type="HAMAP-Rule" id="MF_00963"/>
    </source>
</evidence>
<dbReference type="Pfam" id="PF04539">
    <property type="entry name" value="Sigma70_r3"/>
    <property type="match status" value="1"/>
</dbReference>
<evidence type="ECO:0000256" key="1">
    <source>
        <dbReference type="ARBA" id="ARBA00022490"/>
    </source>
</evidence>
<dbReference type="PANTHER" id="PTHR30603:SF60">
    <property type="entry name" value="RNA POLYMERASE SIGMA FACTOR RPOD"/>
    <property type="match status" value="1"/>
</dbReference>
<comment type="subcellular location">
    <subcellularLocation>
        <location evidence="6">Cytoplasm</location>
    </subcellularLocation>
</comment>
<dbReference type="Pfam" id="PF04545">
    <property type="entry name" value="Sigma70_r4"/>
    <property type="match status" value="1"/>
</dbReference>
<feature type="DNA-binding region" description="H-T-H motif" evidence="6">
    <location>
        <begin position="360"/>
        <end position="379"/>
    </location>
</feature>
<dbReference type="PROSITE" id="PS00715">
    <property type="entry name" value="SIGMA70_1"/>
    <property type="match status" value="1"/>
</dbReference>
<keyword evidence="11" id="KW-1185">Reference proteome</keyword>
<organism evidence="10 11">
    <name type="scientific">Lacrimispora amygdalina</name>
    <dbReference type="NCBI Taxonomy" id="253257"/>
    <lineage>
        <taxon>Bacteria</taxon>
        <taxon>Bacillati</taxon>
        <taxon>Bacillota</taxon>
        <taxon>Clostridia</taxon>
        <taxon>Lachnospirales</taxon>
        <taxon>Lachnospiraceae</taxon>
        <taxon>Lacrimispora</taxon>
    </lineage>
</organism>
<evidence type="ECO:0000256" key="7">
    <source>
        <dbReference type="SAM" id="MobiDB-lite"/>
    </source>
</evidence>
<evidence type="ECO:0000256" key="3">
    <source>
        <dbReference type="ARBA" id="ARBA00023082"/>
    </source>
</evidence>
<evidence type="ECO:0000256" key="2">
    <source>
        <dbReference type="ARBA" id="ARBA00023015"/>
    </source>
</evidence>
<accession>A0ABQ5M5R1</accession>
<feature type="compositionally biased region" description="Basic and acidic residues" evidence="7">
    <location>
        <begin position="1"/>
        <end position="10"/>
    </location>
</feature>
<feature type="domain" description="RNA polymerase sigma-70" evidence="8">
    <location>
        <begin position="190"/>
        <end position="203"/>
    </location>
</feature>
<dbReference type="EMBL" id="BRPJ01000037">
    <property type="protein sequence ID" value="GLB30246.1"/>
    <property type="molecule type" value="Genomic_DNA"/>
</dbReference>
<dbReference type="Proteomes" id="UP001419084">
    <property type="component" value="Unassembled WGS sequence"/>
</dbReference>